<evidence type="ECO:0000256" key="8">
    <source>
        <dbReference type="PIRSR" id="PIRSR005739-1"/>
    </source>
</evidence>
<dbReference type="InterPro" id="IPR001077">
    <property type="entry name" value="COMT_C"/>
</dbReference>
<dbReference type="CDD" id="cd02440">
    <property type="entry name" value="AdoMet_MTases"/>
    <property type="match status" value="1"/>
</dbReference>
<dbReference type="PIRSF" id="PIRSF005739">
    <property type="entry name" value="O-mtase"/>
    <property type="match status" value="1"/>
</dbReference>
<evidence type="ECO:0000256" key="6">
    <source>
        <dbReference type="ARBA" id="ARBA00040730"/>
    </source>
</evidence>
<keyword evidence="2 11" id="KW-0808">Transferase</keyword>
<dbReference type="Pfam" id="PF08100">
    <property type="entry name" value="Dimerisation"/>
    <property type="match status" value="1"/>
</dbReference>
<dbReference type="Proteomes" id="UP000285301">
    <property type="component" value="Unassembled WGS sequence"/>
</dbReference>
<comment type="function">
    <text evidence="4">Catalyzes the transfer of a methyl group onto N-acetylserotonin, producing melatonin (N-acetyl-5-methoxytryptamine).</text>
</comment>
<evidence type="ECO:0000256" key="4">
    <source>
        <dbReference type="ARBA" id="ARBA00037645"/>
    </source>
</evidence>
<protein>
    <recommendedName>
        <fullName evidence="6">Acetylserotonin O-methyltransferase</fullName>
        <ecNumber evidence="5">2.1.1.4</ecNumber>
    </recommendedName>
    <alternativeName>
        <fullName evidence="7">Hydroxyindole O-methyltransferase</fullName>
    </alternativeName>
</protein>
<dbReference type="SUPFAM" id="SSF46785">
    <property type="entry name" value="Winged helix' DNA-binding domain"/>
    <property type="match status" value="1"/>
</dbReference>
<evidence type="ECO:0000256" key="3">
    <source>
        <dbReference type="ARBA" id="ARBA00022691"/>
    </source>
</evidence>
<dbReference type="OrthoDB" id="1606438at2759"/>
<dbReference type="InterPro" id="IPR029063">
    <property type="entry name" value="SAM-dependent_MTases_sf"/>
</dbReference>
<dbReference type="Pfam" id="PF00891">
    <property type="entry name" value="Methyltransf_2"/>
    <property type="match status" value="1"/>
</dbReference>
<dbReference type="GO" id="GO:0017096">
    <property type="term" value="F:acetylserotonin O-methyltransferase activity"/>
    <property type="evidence" value="ECO:0007669"/>
    <property type="project" value="UniProtKB-EC"/>
</dbReference>
<dbReference type="EC" id="2.1.1.4" evidence="5"/>
<dbReference type="SUPFAM" id="SSF53335">
    <property type="entry name" value="S-adenosyl-L-methionine-dependent methyltransferases"/>
    <property type="match status" value="1"/>
</dbReference>
<feature type="domain" description="O-methyltransferase dimerisation" evidence="10">
    <location>
        <begin position="17"/>
        <end position="84"/>
    </location>
</feature>
<dbReference type="InterPro" id="IPR036390">
    <property type="entry name" value="WH_DNA-bd_sf"/>
</dbReference>
<dbReference type="InterPro" id="IPR036388">
    <property type="entry name" value="WH-like_DNA-bd_sf"/>
</dbReference>
<feature type="active site" description="Proton acceptor" evidence="8">
    <location>
        <position position="242"/>
    </location>
</feature>
<dbReference type="Gene3D" id="1.10.287.1350">
    <property type="match status" value="1"/>
</dbReference>
<dbReference type="Gene3D" id="3.40.50.150">
    <property type="entry name" value="Vaccinia Virus protein VP39"/>
    <property type="match status" value="1"/>
</dbReference>
<evidence type="ECO:0000313" key="11">
    <source>
        <dbReference type="EMBL" id="RWS00462.1"/>
    </source>
</evidence>
<organism evidence="11 12">
    <name type="scientific">Dinothrombium tinctorium</name>
    <dbReference type="NCBI Taxonomy" id="1965070"/>
    <lineage>
        <taxon>Eukaryota</taxon>
        <taxon>Metazoa</taxon>
        <taxon>Ecdysozoa</taxon>
        <taxon>Arthropoda</taxon>
        <taxon>Chelicerata</taxon>
        <taxon>Arachnida</taxon>
        <taxon>Acari</taxon>
        <taxon>Acariformes</taxon>
        <taxon>Trombidiformes</taxon>
        <taxon>Prostigmata</taxon>
        <taxon>Anystina</taxon>
        <taxon>Parasitengona</taxon>
        <taxon>Trombidioidea</taxon>
        <taxon>Trombidiidae</taxon>
        <taxon>Dinothrombium</taxon>
    </lineage>
</organism>
<accession>A0A3S3NDB6</accession>
<dbReference type="PANTHER" id="PTHR43712">
    <property type="entry name" value="PUTATIVE (AFU_ORTHOLOGUE AFUA_4G14580)-RELATED"/>
    <property type="match status" value="1"/>
</dbReference>
<gene>
    <name evidence="11" type="ORF">B4U79_16866</name>
</gene>
<dbReference type="AlphaFoldDB" id="A0A3S3NDB6"/>
<dbReference type="GO" id="GO:0046983">
    <property type="term" value="F:protein dimerization activity"/>
    <property type="evidence" value="ECO:0007669"/>
    <property type="project" value="InterPro"/>
</dbReference>
<proteinExistence type="predicted"/>
<dbReference type="InterPro" id="IPR016461">
    <property type="entry name" value="COMT-like"/>
</dbReference>
<reference evidence="11 12" key="1">
    <citation type="journal article" date="2018" name="Gigascience">
        <title>Genomes of trombidid mites reveal novel predicted allergens and laterally-transferred genes associated with secondary metabolism.</title>
        <authorList>
            <person name="Dong X."/>
            <person name="Chaisiri K."/>
            <person name="Xia D."/>
            <person name="Armstrong S.D."/>
            <person name="Fang Y."/>
            <person name="Donnelly M.J."/>
            <person name="Kadowaki T."/>
            <person name="McGarry J.W."/>
            <person name="Darby A.C."/>
            <person name="Makepeace B.L."/>
        </authorList>
    </citation>
    <scope>NUCLEOTIDE SEQUENCE [LARGE SCALE GENOMIC DNA]</scope>
    <source>
        <strain evidence="11">UoL-WK</strain>
    </source>
</reference>
<dbReference type="Gene3D" id="1.10.10.10">
    <property type="entry name" value="Winged helix-like DNA-binding domain superfamily/Winged helix DNA-binding domain"/>
    <property type="match status" value="1"/>
</dbReference>
<dbReference type="EMBL" id="NCKU01011377">
    <property type="protein sequence ID" value="RWS00462.1"/>
    <property type="molecule type" value="Genomic_DNA"/>
</dbReference>
<evidence type="ECO:0000256" key="2">
    <source>
        <dbReference type="ARBA" id="ARBA00022679"/>
    </source>
</evidence>
<evidence type="ECO:0000313" key="12">
    <source>
        <dbReference type="Proteomes" id="UP000285301"/>
    </source>
</evidence>
<dbReference type="InterPro" id="IPR012967">
    <property type="entry name" value="COMT_dimerisation"/>
</dbReference>
<dbReference type="PROSITE" id="PS51683">
    <property type="entry name" value="SAM_OMT_II"/>
    <property type="match status" value="1"/>
</dbReference>
<evidence type="ECO:0000256" key="1">
    <source>
        <dbReference type="ARBA" id="ARBA00022603"/>
    </source>
</evidence>
<evidence type="ECO:0000259" key="10">
    <source>
        <dbReference type="Pfam" id="PF08100"/>
    </source>
</evidence>
<comment type="caution">
    <text evidence="11">The sequence shown here is derived from an EMBL/GenBank/DDBJ whole genome shotgun (WGS) entry which is preliminary data.</text>
</comment>
<dbReference type="GO" id="GO:0032259">
    <property type="term" value="P:methylation"/>
    <property type="evidence" value="ECO:0007669"/>
    <property type="project" value="UniProtKB-KW"/>
</dbReference>
<keyword evidence="3" id="KW-0949">S-adenosyl-L-methionine</keyword>
<evidence type="ECO:0000256" key="5">
    <source>
        <dbReference type="ARBA" id="ARBA00039116"/>
    </source>
</evidence>
<dbReference type="PANTHER" id="PTHR43712:SF2">
    <property type="entry name" value="O-METHYLTRANSFERASE CICE"/>
    <property type="match status" value="1"/>
</dbReference>
<evidence type="ECO:0000256" key="7">
    <source>
        <dbReference type="ARBA" id="ARBA00043054"/>
    </source>
</evidence>
<sequence length="332" mass="37553">MSENSSLLSRYLYDGLRTEILFHAVKLNIVDHLLKEPMSVKDLAQTIQAHPPSLDRFLRYLVLFGIIECKDGIFSVTSLGSLLSEDHEEGVKYQYLMVSNYAMKAAQHLDHTIRTGGVALEHALGMQVFDYMKQHPEDNELFLKMVKKHSKMFARQLLSVYDFSPFKHIVDVGGADGALLIEILKSTPNAQGTLFDLLPVAEEAAKMIAENKLSERCKTAGGSFFDSLPVVGDCYILKHVLHDWNDEKCEQILRNVGKSMAPESKLLIMESILAPVDYVFQMIDFMMWIQTDGKERSISDFETLLKSADFKISRLITIPPGKYTIIETVLNK</sequence>
<keyword evidence="12" id="KW-1185">Reference proteome</keyword>
<feature type="domain" description="O-methyltransferase C-terminal" evidence="9">
    <location>
        <begin position="108"/>
        <end position="311"/>
    </location>
</feature>
<keyword evidence="1 11" id="KW-0489">Methyltransferase</keyword>
<name>A0A3S3NDB6_9ACAR</name>
<evidence type="ECO:0000259" key="9">
    <source>
        <dbReference type="Pfam" id="PF00891"/>
    </source>
</evidence>